<dbReference type="InterPro" id="IPR010323">
    <property type="entry name" value="DUF924"/>
</dbReference>
<sequence length="211" mass="22752">MTRLIKRSSPEGKVKSGRTPPGKALASPADVLDFWFGPAPLQARNAWFSKDDAFDAQIAQRFGATLQAAAEGRCDHWASDAAGALALVIVLDQFPRNLHRGSAAAFACDAKARTVANAAVEAGWAAQLAPLQQLFVYLPFEHSEQLADQQRAVALMAAWQDDPALAGFHHYAVLHHDVIARFGRFPHRNAVLGRSNTPEEAAYLAQPGAGF</sequence>
<keyword evidence="3" id="KW-1185">Reference proteome</keyword>
<dbReference type="InterPro" id="IPR011990">
    <property type="entry name" value="TPR-like_helical_dom_sf"/>
</dbReference>
<dbReference type="OrthoDB" id="7593450at2"/>
<dbReference type="SUPFAM" id="SSF48452">
    <property type="entry name" value="TPR-like"/>
    <property type="match status" value="1"/>
</dbReference>
<gene>
    <name evidence="2" type="ORF">SAMN02745857_02440</name>
</gene>
<dbReference type="AlphaFoldDB" id="A0A1W1XQL7"/>
<organism evidence="2 3">
    <name type="scientific">Andreprevotia lacus DSM 23236</name>
    <dbReference type="NCBI Taxonomy" id="1121001"/>
    <lineage>
        <taxon>Bacteria</taxon>
        <taxon>Pseudomonadati</taxon>
        <taxon>Pseudomonadota</taxon>
        <taxon>Betaproteobacteria</taxon>
        <taxon>Neisseriales</taxon>
        <taxon>Chitinibacteraceae</taxon>
        <taxon>Andreprevotia</taxon>
    </lineage>
</organism>
<dbReference type="Gene3D" id="1.20.58.320">
    <property type="entry name" value="TPR-like"/>
    <property type="match status" value="1"/>
</dbReference>
<name>A0A1W1XQL7_9NEIS</name>
<accession>A0A1W1XQL7</accession>
<dbReference type="EMBL" id="FWXD01000013">
    <property type="protein sequence ID" value="SMC26280.1"/>
    <property type="molecule type" value="Genomic_DNA"/>
</dbReference>
<dbReference type="Pfam" id="PF06041">
    <property type="entry name" value="DUF924"/>
    <property type="match status" value="1"/>
</dbReference>
<evidence type="ECO:0000256" key="1">
    <source>
        <dbReference type="SAM" id="MobiDB-lite"/>
    </source>
</evidence>
<dbReference type="RefSeq" id="WP_084091078.1">
    <property type="nucleotide sequence ID" value="NZ_FWXD01000013.1"/>
</dbReference>
<dbReference type="STRING" id="1121001.SAMN02745857_02440"/>
<evidence type="ECO:0000313" key="2">
    <source>
        <dbReference type="EMBL" id="SMC26280.1"/>
    </source>
</evidence>
<protein>
    <submittedName>
        <fullName evidence="2">Uncharacterized conserved protein, DUF924 family</fullName>
    </submittedName>
</protein>
<dbReference type="Proteomes" id="UP000192761">
    <property type="component" value="Unassembled WGS sequence"/>
</dbReference>
<proteinExistence type="predicted"/>
<feature type="region of interest" description="Disordered" evidence="1">
    <location>
        <begin position="1"/>
        <end position="24"/>
    </location>
</feature>
<dbReference type="Gene3D" id="1.25.40.10">
    <property type="entry name" value="Tetratricopeptide repeat domain"/>
    <property type="match status" value="1"/>
</dbReference>
<reference evidence="2 3" key="1">
    <citation type="submission" date="2017-04" db="EMBL/GenBank/DDBJ databases">
        <authorList>
            <person name="Afonso C.L."/>
            <person name="Miller P.J."/>
            <person name="Scott M.A."/>
            <person name="Spackman E."/>
            <person name="Goraichik I."/>
            <person name="Dimitrov K.M."/>
            <person name="Suarez D.L."/>
            <person name="Swayne D.E."/>
        </authorList>
    </citation>
    <scope>NUCLEOTIDE SEQUENCE [LARGE SCALE GENOMIC DNA]</scope>
    <source>
        <strain evidence="2 3">DSM 23236</strain>
    </source>
</reference>
<evidence type="ECO:0000313" key="3">
    <source>
        <dbReference type="Proteomes" id="UP000192761"/>
    </source>
</evidence>